<evidence type="ECO:0008006" key="4">
    <source>
        <dbReference type="Google" id="ProtNLM"/>
    </source>
</evidence>
<reference evidence="2 3" key="1">
    <citation type="submission" date="2020-02" db="EMBL/GenBank/DDBJ databases">
        <title>Aliifodinibius halophilus 2W32, complete genome.</title>
        <authorList>
            <person name="Li Y."/>
            <person name="Wu S."/>
        </authorList>
    </citation>
    <scope>NUCLEOTIDE SEQUENCE [LARGE SCALE GENOMIC DNA]</scope>
    <source>
        <strain evidence="2 3">2W32</strain>
    </source>
</reference>
<evidence type="ECO:0000313" key="2">
    <source>
        <dbReference type="EMBL" id="NGP88937.1"/>
    </source>
</evidence>
<keyword evidence="1" id="KW-0732">Signal</keyword>
<name>A0A6M1T4G0_9BACT</name>
<comment type="caution">
    <text evidence="2">The sequence shown here is derived from an EMBL/GenBank/DDBJ whole genome shotgun (WGS) entry which is preliminary data.</text>
</comment>
<sequence length="170" mass="19072">MRITKLISYVLICFFLVGCFGSSNSGDELYQNSFSVSLETEDVDKNVIKLEFGQKEGATKGYDKSIDKDTPPSPPEGVTHTYFATIDKNLLHDYRKLGVQISDWELKYELGVGESLFLSWRILDQLGGEGELVLTDIESAFEVDMTEKSEYTVSGQSSGSLLIKYRVKEN</sequence>
<organism evidence="2 3">
    <name type="scientific">Fodinibius halophilus</name>
    <dbReference type="NCBI Taxonomy" id="1736908"/>
    <lineage>
        <taxon>Bacteria</taxon>
        <taxon>Pseudomonadati</taxon>
        <taxon>Balneolota</taxon>
        <taxon>Balneolia</taxon>
        <taxon>Balneolales</taxon>
        <taxon>Balneolaceae</taxon>
        <taxon>Fodinibius</taxon>
    </lineage>
</organism>
<keyword evidence="3" id="KW-1185">Reference proteome</keyword>
<evidence type="ECO:0000256" key="1">
    <source>
        <dbReference type="SAM" id="SignalP"/>
    </source>
</evidence>
<evidence type="ECO:0000313" key="3">
    <source>
        <dbReference type="Proteomes" id="UP000479132"/>
    </source>
</evidence>
<feature type="signal peptide" evidence="1">
    <location>
        <begin position="1"/>
        <end position="25"/>
    </location>
</feature>
<feature type="chain" id="PRO_5027118635" description="Lipocalin-like domain-containing protein" evidence="1">
    <location>
        <begin position="26"/>
        <end position="170"/>
    </location>
</feature>
<gene>
    <name evidence="2" type="ORF">G3569_11265</name>
</gene>
<dbReference type="EMBL" id="JAALLS010000013">
    <property type="protein sequence ID" value="NGP88937.1"/>
    <property type="molecule type" value="Genomic_DNA"/>
</dbReference>
<dbReference type="Proteomes" id="UP000479132">
    <property type="component" value="Unassembled WGS sequence"/>
</dbReference>
<proteinExistence type="predicted"/>
<dbReference type="AlphaFoldDB" id="A0A6M1T4G0"/>
<protein>
    <recommendedName>
        <fullName evidence="4">Lipocalin-like domain-containing protein</fullName>
    </recommendedName>
</protein>
<dbReference type="RefSeq" id="WP_165269165.1">
    <property type="nucleotide sequence ID" value="NZ_JAALLS010000013.1"/>
</dbReference>
<accession>A0A6M1T4G0</accession>
<dbReference type="PROSITE" id="PS51257">
    <property type="entry name" value="PROKAR_LIPOPROTEIN"/>
    <property type="match status" value="1"/>
</dbReference>